<feature type="compositionally biased region" description="Basic and acidic residues" evidence="7">
    <location>
        <begin position="761"/>
        <end position="771"/>
    </location>
</feature>
<comment type="similarity">
    <text evidence="2">Belongs to the Ca(2+):cation antiporter (CaCA) (TC 2.A.19) family.</text>
</comment>
<dbReference type="AlphaFoldDB" id="A0A8H3Z9G5"/>
<evidence type="ECO:0000313" key="10">
    <source>
        <dbReference type="EMBL" id="KAE9978704.1"/>
    </source>
</evidence>
<dbReference type="PANTHER" id="PTHR12266:SF0">
    <property type="entry name" value="MITOCHONDRIAL SODIUM_CALCIUM EXCHANGER PROTEIN"/>
    <property type="match status" value="1"/>
</dbReference>
<feature type="region of interest" description="Disordered" evidence="7">
    <location>
        <begin position="1059"/>
        <end position="1096"/>
    </location>
</feature>
<evidence type="ECO:0000256" key="6">
    <source>
        <dbReference type="ARBA" id="ARBA00023136"/>
    </source>
</evidence>
<keyword evidence="14" id="KW-1185">Reference proteome</keyword>
<proteinExistence type="inferred from homology"/>
<evidence type="ECO:0000256" key="2">
    <source>
        <dbReference type="ARBA" id="ARBA00008170"/>
    </source>
</evidence>
<feature type="compositionally biased region" description="Low complexity" evidence="7">
    <location>
        <begin position="506"/>
        <end position="545"/>
    </location>
</feature>
<dbReference type="EMBL" id="WNWR01000048">
    <property type="protein sequence ID" value="KAE9992767.1"/>
    <property type="molecule type" value="Genomic_DNA"/>
</dbReference>
<feature type="transmembrane region" description="Helical" evidence="8">
    <location>
        <begin position="180"/>
        <end position="201"/>
    </location>
</feature>
<feature type="transmembrane region" description="Helical" evidence="8">
    <location>
        <begin position="110"/>
        <end position="129"/>
    </location>
</feature>
<dbReference type="EMBL" id="WNWS01000052">
    <property type="protein sequence ID" value="KAE9984281.1"/>
    <property type="molecule type" value="Genomic_DNA"/>
</dbReference>
<dbReference type="InterPro" id="IPR004837">
    <property type="entry name" value="NaCa_Exmemb"/>
</dbReference>
<keyword evidence="6 8" id="KW-0472">Membrane</keyword>
<feature type="transmembrane region" description="Helical" evidence="8">
    <location>
        <begin position="238"/>
        <end position="261"/>
    </location>
</feature>
<feature type="compositionally biased region" description="Acidic residues" evidence="7">
    <location>
        <begin position="679"/>
        <end position="691"/>
    </location>
</feature>
<feature type="transmembrane region" description="Helical" evidence="8">
    <location>
        <begin position="21"/>
        <end position="41"/>
    </location>
</feature>
<dbReference type="Proteomes" id="UP000490939">
    <property type="component" value="Unassembled WGS sequence"/>
</dbReference>
<dbReference type="GO" id="GO:0016020">
    <property type="term" value="C:membrane"/>
    <property type="evidence" value="ECO:0007669"/>
    <property type="project" value="UniProtKB-SubCell"/>
</dbReference>
<feature type="compositionally biased region" description="Basic residues" evidence="7">
    <location>
        <begin position="1059"/>
        <end position="1072"/>
    </location>
</feature>
<dbReference type="Proteomes" id="UP000447873">
    <property type="component" value="Unassembled WGS sequence"/>
</dbReference>
<dbReference type="GO" id="GO:0008324">
    <property type="term" value="F:monoatomic cation transmembrane transporter activity"/>
    <property type="evidence" value="ECO:0007669"/>
    <property type="project" value="TreeGrafter"/>
</dbReference>
<dbReference type="GO" id="GO:0006874">
    <property type="term" value="P:intracellular calcium ion homeostasis"/>
    <property type="evidence" value="ECO:0007669"/>
    <property type="project" value="TreeGrafter"/>
</dbReference>
<keyword evidence="5 8" id="KW-1133">Transmembrane helix</keyword>
<feature type="transmembrane region" description="Helical" evidence="8">
    <location>
        <begin position="213"/>
        <end position="232"/>
    </location>
</feature>
<evidence type="ECO:0000256" key="7">
    <source>
        <dbReference type="SAM" id="MobiDB-lite"/>
    </source>
</evidence>
<dbReference type="InterPro" id="IPR051359">
    <property type="entry name" value="CaCA_antiporter"/>
</dbReference>
<dbReference type="Gene3D" id="1.20.1420.30">
    <property type="entry name" value="NCX, central ion-binding region"/>
    <property type="match status" value="2"/>
</dbReference>
<comment type="subcellular location">
    <subcellularLocation>
        <location evidence="1">Membrane</location>
        <topology evidence="1">Multi-pass membrane protein</topology>
    </subcellularLocation>
</comment>
<evidence type="ECO:0000256" key="4">
    <source>
        <dbReference type="ARBA" id="ARBA00022692"/>
    </source>
</evidence>
<evidence type="ECO:0000256" key="1">
    <source>
        <dbReference type="ARBA" id="ARBA00004141"/>
    </source>
</evidence>
<dbReference type="Proteomes" id="UP000433883">
    <property type="component" value="Unassembled WGS sequence"/>
</dbReference>
<feature type="transmembrane region" description="Helical" evidence="8">
    <location>
        <begin position="1000"/>
        <end position="1022"/>
    </location>
</feature>
<reference evidence="11 13" key="1">
    <citation type="submission" date="2018-12" db="EMBL/GenBank/DDBJ databases">
        <title>Venturia inaequalis Genome Resource.</title>
        <authorList>
            <person name="Lichtner F.J."/>
        </authorList>
    </citation>
    <scope>NUCLEOTIDE SEQUENCE [LARGE SCALE GENOMIC DNA]</scope>
    <source>
        <strain evidence="11 13">120213</strain>
        <strain evidence="10">Bline_iso_100314</strain>
        <strain evidence="12 14">DMI_063113</strain>
    </source>
</reference>
<feature type="transmembrane region" description="Helical" evidence="8">
    <location>
        <begin position="141"/>
        <end position="160"/>
    </location>
</feature>
<comment type="caution">
    <text evidence="11">The sequence shown here is derived from an EMBL/GenBank/DDBJ whole genome shotgun (WGS) entry which is preliminary data.</text>
</comment>
<dbReference type="PANTHER" id="PTHR12266">
    <property type="entry name" value="NA+/CA2+ K+ INDEPENDENT EXCHANGER"/>
    <property type="match status" value="1"/>
</dbReference>
<feature type="region of interest" description="Disordered" evidence="7">
    <location>
        <begin position="679"/>
        <end position="709"/>
    </location>
</feature>
<evidence type="ECO:0000256" key="8">
    <source>
        <dbReference type="SAM" id="Phobius"/>
    </source>
</evidence>
<gene>
    <name evidence="10" type="ORF">BLS_000358</name>
    <name evidence="12" type="ORF">EG327_007843</name>
    <name evidence="11" type="ORF">EG328_008957</name>
</gene>
<evidence type="ECO:0000313" key="12">
    <source>
        <dbReference type="EMBL" id="KAE9992767.1"/>
    </source>
</evidence>
<feature type="transmembrane region" description="Helical" evidence="8">
    <location>
        <begin position="1028"/>
        <end position="1051"/>
    </location>
</feature>
<name>A0A8H3Z9G5_VENIN</name>
<sequence>MRHLFAPPPGVDRRKRAQRSGAITFCLVLLTVSIFAVYSLLTPSRMQHAIPQSSHTTSLEVPLEVDLQCRLVHGVQDKCAFVKKNCPDEQAGLFPYLEFYYCNTPAAKPFAFATIVLWMCVLFSTIGIAASDFFCINLSTIATLLGLSESLAGVTFLAFGNGSPDVFSTFSAMSTNSGSLAIGELIGAASFITAVVAGAMAFVRPFKVAKKSFVRDVVFFIVAASLSMVFLYDGKLWLWEAAAMVGIYVFYVVFVVSWHWWFTRRRKRREREAAARTQFVAPGAEDVAFPEYHDEDETDAPARPTSLRAISAEDFSALERGRVRAGDGNNDFDDEEEEELADRRKRWLGEINSDMRLGKRRDRRLTHNPVRPSLIGALEFNSIISGLHKSGNMKSIPLNLRRYSDDARLVEGSIDADAHSVISAPHSRAPYEVEREDEPGLPVTRPFLDVGGGLGGRSRAVSAPDADALRLNTGNMPTIDLLGPLAEDDGSSMESRRASAENGALPAPYSPAISISPPGSHQGSRAASPARLSTARARSSSGLLAIPSATHHAKTVDTPSTKPIQPPKLNIPEGEYFPVYRDRLSPNSPNKPPSISGRIPPASASPLSEFPFDLAFDITGGNPIKWWPYKILPAPFEIWATLFPTLCGWKTKNWWERFLGLIAAPSVFLLTITLPVVETESEEQEPDDDIPDLTLPGGTSYLSDEASRRGRSHTNLSIIVDAAEPLQEEANGHHDTSLGANQALQKGLGGHGTTATIAASTEHHHQLHEHAQAPLQPHHRSHSEAILSPSDRTMMQSPEQVPAVPEPKLPSPKDWCRWLVVLQAYIAPFFVVVILWAKFEMDNSKALIKPTLIAFVCSTAATIFVLLTTTASHAPKWRVAMCFLGFIVSITWISTIADEVVGVLKTIGVILNISDAILGLTIFAVGNSLGDLVADYTVAKLGYPVMALSACFGGPMLNILLGVGLSGVYLTIKGAKDKQAKHPGRELVFKPYHIDVSRTLMISGVTLLVTLVGLLVVVPLRRWKMDRFIGWGLIVLWGVSTVTNVLVEVLGYMKHIKKESRASSKKRNRKAGRKFEQGNRDQNKSMVIRPPPSSAS</sequence>
<protein>
    <recommendedName>
        <fullName evidence="9">Sodium/calcium exchanger membrane region domain-containing protein</fullName>
    </recommendedName>
</protein>
<feature type="domain" description="Sodium/calcium exchanger membrane region" evidence="9">
    <location>
        <begin position="117"/>
        <end position="256"/>
    </location>
</feature>
<evidence type="ECO:0000313" key="11">
    <source>
        <dbReference type="EMBL" id="KAE9984281.1"/>
    </source>
</evidence>
<evidence type="ECO:0000313" key="14">
    <source>
        <dbReference type="Proteomes" id="UP000490939"/>
    </source>
</evidence>
<feature type="transmembrane region" description="Helical" evidence="8">
    <location>
        <begin position="877"/>
        <end position="897"/>
    </location>
</feature>
<keyword evidence="3" id="KW-0813">Transport</keyword>
<dbReference type="EMBL" id="WNWQ01000106">
    <property type="protein sequence ID" value="KAE9978704.1"/>
    <property type="molecule type" value="Genomic_DNA"/>
</dbReference>
<dbReference type="Pfam" id="PF01699">
    <property type="entry name" value="Na_Ca_ex"/>
    <property type="match status" value="2"/>
</dbReference>
<evidence type="ECO:0000259" key="9">
    <source>
        <dbReference type="Pfam" id="PF01699"/>
    </source>
</evidence>
<keyword evidence="4 8" id="KW-0812">Transmembrane</keyword>
<evidence type="ECO:0000256" key="3">
    <source>
        <dbReference type="ARBA" id="ARBA00022448"/>
    </source>
</evidence>
<feature type="transmembrane region" description="Helical" evidence="8">
    <location>
        <begin position="851"/>
        <end position="871"/>
    </location>
</feature>
<evidence type="ECO:0000313" key="13">
    <source>
        <dbReference type="Proteomes" id="UP000447873"/>
    </source>
</evidence>
<feature type="region of interest" description="Disordered" evidence="7">
    <location>
        <begin position="761"/>
        <end position="783"/>
    </location>
</feature>
<feature type="compositionally biased region" description="Basic and acidic residues" evidence="7">
    <location>
        <begin position="1073"/>
        <end position="1083"/>
    </location>
</feature>
<evidence type="ECO:0000256" key="5">
    <source>
        <dbReference type="ARBA" id="ARBA00022989"/>
    </source>
</evidence>
<feature type="transmembrane region" description="Helical" evidence="8">
    <location>
        <begin position="818"/>
        <end position="839"/>
    </location>
</feature>
<feature type="transmembrane region" description="Helical" evidence="8">
    <location>
        <begin position="946"/>
        <end position="972"/>
    </location>
</feature>
<dbReference type="InterPro" id="IPR044880">
    <property type="entry name" value="NCX_ion-bd_dom_sf"/>
</dbReference>
<feature type="region of interest" description="Disordered" evidence="7">
    <location>
        <begin position="470"/>
        <end position="568"/>
    </location>
</feature>
<organism evidence="11 13">
    <name type="scientific">Venturia inaequalis</name>
    <name type="common">Apple scab fungus</name>
    <dbReference type="NCBI Taxonomy" id="5025"/>
    <lineage>
        <taxon>Eukaryota</taxon>
        <taxon>Fungi</taxon>
        <taxon>Dikarya</taxon>
        <taxon>Ascomycota</taxon>
        <taxon>Pezizomycotina</taxon>
        <taxon>Dothideomycetes</taxon>
        <taxon>Pleosporomycetidae</taxon>
        <taxon>Venturiales</taxon>
        <taxon>Venturiaceae</taxon>
        <taxon>Venturia</taxon>
    </lineage>
</organism>
<feature type="transmembrane region" description="Helical" evidence="8">
    <location>
        <begin position="909"/>
        <end position="926"/>
    </location>
</feature>
<accession>A0A8H3Z9G5</accession>
<feature type="domain" description="Sodium/calcium exchanger membrane region" evidence="9">
    <location>
        <begin position="883"/>
        <end position="1044"/>
    </location>
</feature>